<feature type="transmembrane region" description="Helical" evidence="1">
    <location>
        <begin position="104"/>
        <end position="123"/>
    </location>
</feature>
<feature type="transmembrane region" description="Helical" evidence="1">
    <location>
        <begin position="324"/>
        <end position="342"/>
    </location>
</feature>
<proteinExistence type="predicted"/>
<keyword evidence="1" id="KW-0472">Membrane</keyword>
<keyword evidence="1" id="KW-1133">Transmembrane helix</keyword>
<dbReference type="EMBL" id="MFFB01000001">
    <property type="protein sequence ID" value="OGE97357.1"/>
    <property type="molecule type" value="Genomic_DNA"/>
</dbReference>
<feature type="transmembrane region" description="Helical" evidence="1">
    <location>
        <begin position="234"/>
        <end position="251"/>
    </location>
</feature>
<reference evidence="2 3" key="1">
    <citation type="journal article" date="2016" name="Nat. Commun.">
        <title>Thousands of microbial genomes shed light on interconnected biogeochemical processes in an aquifer system.</title>
        <authorList>
            <person name="Anantharaman K."/>
            <person name="Brown C.T."/>
            <person name="Hug L.A."/>
            <person name="Sharon I."/>
            <person name="Castelle C.J."/>
            <person name="Probst A.J."/>
            <person name="Thomas B.C."/>
            <person name="Singh A."/>
            <person name="Wilkins M.J."/>
            <person name="Karaoz U."/>
            <person name="Brodie E.L."/>
            <person name="Williams K.H."/>
            <person name="Hubbard S.S."/>
            <person name="Banfield J.F."/>
        </authorList>
    </citation>
    <scope>NUCLEOTIDE SEQUENCE [LARGE SCALE GENOMIC DNA]</scope>
</reference>
<dbReference type="STRING" id="1817841.A3B10_02045"/>
<feature type="transmembrane region" description="Helical" evidence="1">
    <location>
        <begin position="154"/>
        <end position="179"/>
    </location>
</feature>
<evidence type="ECO:0008006" key="4">
    <source>
        <dbReference type="Google" id="ProtNLM"/>
    </source>
</evidence>
<protein>
    <recommendedName>
        <fullName evidence="4">Glycosyltransferase RgtA/B/C/D-like domain-containing protein</fullName>
    </recommendedName>
</protein>
<gene>
    <name evidence="2" type="ORF">A3B10_02045</name>
</gene>
<dbReference type="Proteomes" id="UP000177281">
    <property type="component" value="Unassembled WGS sequence"/>
</dbReference>
<feature type="transmembrane region" description="Helical" evidence="1">
    <location>
        <begin position="293"/>
        <end position="312"/>
    </location>
</feature>
<evidence type="ECO:0000313" key="2">
    <source>
        <dbReference type="EMBL" id="OGE97357.1"/>
    </source>
</evidence>
<feature type="transmembrane region" description="Helical" evidence="1">
    <location>
        <begin position="385"/>
        <end position="405"/>
    </location>
</feature>
<comment type="caution">
    <text evidence="2">The sequence shown here is derived from an EMBL/GenBank/DDBJ whole genome shotgun (WGS) entry which is preliminary data.</text>
</comment>
<feature type="transmembrane region" description="Helical" evidence="1">
    <location>
        <begin position="76"/>
        <end position="92"/>
    </location>
</feature>
<evidence type="ECO:0000256" key="1">
    <source>
        <dbReference type="SAM" id="Phobius"/>
    </source>
</evidence>
<accession>A0A1F5Q5G2</accession>
<feature type="transmembrane region" description="Helical" evidence="1">
    <location>
        <begin position="354"/>
        <end position="373"/>
    </location>
</feature>
<keyword evidence="1" id="KW-0812">Transmembrane</keyword>
<evidence type="ECO:0000313" key="3">
    <source>
        <dbReference type="Proteomes" id="UP000177281"/>
    </source>
</evidence>
<sequence length="542" mass="62634">MKIRTIGFLILCLLFTAWFVRNTKIDLPLIFEKTIHGHDELSNSAVAANTTRKFFPPMVRINPLEEKPGNWMEGPFWQHIPPLFAYVPYIFFQLDGQVTIEVKRLSFAVLVLLTGLLFIAVVYLFSKNLATAFLATIAAIFWVNTPFTHELVTGYAFGVSDIVLAFTSVGAFGGLLWYWNFEKFTRLQYPIRKVCAIAALVSLPIMAKNLLGAIPAAIFFVTLLWDYKKFGKMFWLSSLSFLGLLAIYYIPQYFSSPETFSRELGIAFFHAKNYEGWGRPFYYYLTDYLPNRYLFKFTWIYYLGLILTALTWKFAKMDRKLKILLVLSLGWFLWNLIAVSLIESKIPNFIYQSYLFSLFAVLLIFAPLTNKLLEKLISLNLVKKIMPVALLISVLGTGLAASKLFDAFKFSRAWAYNYSSKLEQFYQVGESMRLAGVDQRDLTIVKVSDNDCWARYYIIFLTGAESKTLLEMYFLNPTNEDITAKYRKIYLVDSFGYEQIKFDQLAQYISSQQPQLLSEIERIKKDKSSCQWLVPDEILNSE</sequence>
<feature type="transmembrane region" description="Helical" evidence="1">
    <location>
        <begin position="129"/>
        <end position="147"/>
    </location>
</feature>
<organism evidence="2 3">
    <name type="scientific">Candidatus Doudnabacteria bacterium RIFCSPLOWO2_01_FULL_44_21</name>
    <dbReference type="NCBI Taxonomy" id="1817841"/>
    <lineage>
        <taxon>Bacteria</taxon>
        <taxon>Candidatus Doudnaibacteriota</taxon>
    </lineage>
</organism>
<feature type="transmembrane region" description="Helical" evidence="1">
    <location>
        <begin position="210"/>
        <end position="227"/>
    </location>
</feature>
<name>A0A1F5Q5G2_9BACT</name>
<dbReference type="AlphaFoldDB" id="A0A1F5Q5G2"/>